<dbReference type="Proteomes" id="UP000828390">
    <property type="component" value="Unassembled WGS sequence"/>
</dbReference>
<reference evidence="1" key="1">
    <citation type="journal article" date="2019" name="bioRxiv">
        <title>The Genome of the Zebra Mussel, Dreissena polymorpha: A Resource for Invasive Species Research.</title>
        <authorList>
            <person name="McCartney M.A."/>
            <person name="Auch B."/>
            <person name="Kono T."/>
            <person name="Mallez S."/>
            <person name="Zhang Y."/>
            <person name="Obille A."/>
            <person name="Becker A."/>
            <person name="Abrahante J.E."/>
            <person name="Garbe J."/>
            <person name="Badalamenti J.P."/>
            <person name="Herman A."/>
            <person name="Mangelson H."/>
            <person name="Liachko I."/>
            <person name="Sullivan S."/>
            <person name="Sone E.D."/>
            <person name="Koren S."/>
            <person name="Silverstein K.A.T."/>
            <person name="Beckman K.B."/>
            <person name="Gohl D.M."/>
        </authorList>
    </citation>
    <scope>NUCLEOTIDE SEQUENCE</scope>
    <source>
        <strain evidence="1">Duluth1</strain>
        <tissue evidence="1">Whole animal</tissue>
    </source>
</reference>
<evidence type="ECO:0000313" key="2">
    <source>
        <dbReference type="Proteomes" id="UP000828390"/>
    </source>
</evidence>
<protein>
    <submittedName>
        <fullName evidence="1">Uncharacterized protein</fullName>
    </submittedName>
</protein>
<sequence length="221" mass="24617">MTSIFQLTDTQTPNLQKLSVKLETVMGEIASLKSSQEARAQALQGKHTKQSINDCIISSIHKYTILQNDLTLFYETIKKTGDNKELSFIASIKCEHKIQQALIGLGKSGNVFTVKGKFRYNARIQSDSHKCDILGTCVVPDGQVLVADKNNRKVKLLDQLYQVVSHWSATDIPWDICLITPSEVAVVVMSNVWSNTGAVQFITVNQNKLVPGKKHHLPHEC</sequence>
<accession>A0A9D4D4R7</accession>
<dbReference type="EMBL" id="JAIWYP010000011">
    <property type="protein sequence ID" value="KAH3737253.1"/>
    <property type="molecule type" value="Genomic_DNA"/>
</dbReference>
<dbReference type="AlphaFoldDB" id="A0A9D4D4R7"/>
<name>A0A9D4D4R7_DREPO</name>
<reference evidence="1" key="2">
    <citation type="submission" date="2020-11" db="EMBL/GenBank/DDBJ databases">
        <authorList>
            <person name="McCartney M.A."/>
            <person name="Auch B."/>
            <person name="Kono T."/>
            <person name="Mallez S."/>
            <person name="Becker A."/>
            <person name="Gohl D.M."/>
            <person name="Silverstein K.A.T."/>
            <person name="Koren S."/>
            <person name="Bechman K.B."/>
            <person name="Herman A."/>
            <person name="Abrahante J.E."/>
            <person name="Garbe J."/>
        </authorList>
    </citation>
    <scope>NUCLEOTIDE SEQUENCE</scope>
    <source>
        <strain evidence="1">Duluth1</strain>
        <tissue evidence="1">Whole animal</tissue>
    </source>
</reference>
<gene>
    <name evidence="1" type="ORF">DPMN_043836</name>
</gene>
<comment type="caution">
    <text evidence="1">The sequence shown here is derived from an EMBL/GenBank/DDBJ whole genome shotgun (WGS) entry which is preliminary data.</text>
</comment>
<proteinExistence type="predicted"/>
<evidence type="ECO:0000313" key="1">
    <source>
        <dbReference type="EMBL" id="KAH3737253.1"/>
    </source>
</evidence>
<organism evidence="1 2">
    <name type="scientific">Dreissena polymorpha</name>
    <name type="common">Zebra mussel</name>
    <name type="synonym">Mytilus polymorpha</name>
    <dbReference type="NCBI Taxonomy" id="45954"/>
    <lineage>
        <taxon>Eukaryota</taxon>
        <taxon>Metazoa</taxon>
        <taxon>Spiralia</taxon>
        <taxon>Lophotrochozoa</taxon>
        <taxon>Mollusca</taxon>
        <taxon>Bivalvia</taxon>
        <taxon>Autobranchia</taxon>
        <taxon>Heteroconchia</taxon>
        <taxon>Euheterodonta</taxon>
        <taxon>Imparidentia</taxon>
        <taxon>Neoheterodontei</taxon>
        <taxon>Myida</taxon>
        <taxon>Dreissenoidea</taxon>
        <taxon>Dreissenidae</taxon>
        <taxon>Dreissena</taxon>
    </lineage>
</organism>
<keyword evidence="2" id="KW-1185">Reference proteome</keyword>